<sequence length="306" mass="33147">MLTTPLSGVIPVVPTIFDDDEELDLAGLARVVDYLIDGGADALCLLANYSEQFSLTDEERDQVCRTVLEHTAGRVPTVVTTSHYSARIAARRSKEAQAMGADMVMLMPPFFGATMAVPEAALTDYFTTVAAATDLPLMVQDAPMSTTPLPVGLLVHLIKEVPQLRYAKIETPGAADKLRTLIAAVGDQLEGPFDGEEAVTLIPDLDAGAVGTMSSSTVPDRLGRIVRRYHAGDRQGAVEDWEALLPLIHYENRQCGLRAQKILLAEGGVIGSDRTRAPFGPVPPETREGLLELARRHDPLILRWAR</sequence>
<reference evidence="4 5" key="1">
    <citation type="journal article" date="2019" name="Int. J. Syst. Evol. Microbiol.">
        <title>The Global Catalogue of Microorganisms (GCM) 10K type strain sequencing project: providing services to taxonomists for standard genome sequencing and annotation.</title>
        <authorList>
            <consortium name="The Broad Institute Genomics Platform"/>
            <consortium name="The Broad Institute Genome Sequencing Center for Infectious Disease"/>
            <person name="Wu L."/>
            <person name="Ma J."/>
        </authorList>
    </citation>
    <scope>NUCLEOTIDE SEQUENCE [LARGE SCALE GENOMIC DNA]</scope>
    <source>
        <strain evidence="4 5">JCM 4805</strain>
    </source>
</reference>
<dbReference type="Proteomes" id="UP001500909">
    <property type="component" value="Unassembled WGS sequence"/>
</dbReference>
<accession>A0ABN1ALT2</accession>
<evidence type="ECO:0000313" key="5">
    <source>
        <dbReference type="Proteomes" id="UP001500909"/>
    </source>
</evidence>
<dbReference type="EMBL" id="BAAABY010000034">
    <property type="protein sequence ID" value="GAA0479701.1"/>
    <property type="molecule type" value="Genomic_DNA"/>
</dbReference>
<comment type="caution">
    <text evidence="4">The sequence shown here is derived from an EMBL/GenBank/DDBJ whole genome shotgun (WGS) entry which is preliminary data.</text>
</comment>
<organism evidence="4 5">
    <name type="scientific">Streptomyces olivaceiscleroticus</name>
    <dbReference type="NCBI Taxonomy" id="68245"/>
    <lineage>
        <taxon>Bacteria</taxon>
        <taxon>Bacillati</taxon>
        <taxon>Actinomycetota</taxon>
        <taxon>Actinomycetes</taxon>
        <taxon>Kitasatosporales</taxon>
        <taxon>Streptomycetaceae</taxon>
        <taxon>Streptomyces</taxon>
    </lineage>
</organism>
<dbReference type="PANTHER" id="PTHR12128">
    <property type="entry name" value="DIHYDRODIPICOLINATE SYNTHASE"/>
    <property type="match status" value="1"/>
</dbReference>
<gene>
    <name evidence="4" type="ORF">GCM10010361_50570</name>
</gene>
<keyword evidence="5" id="KW-1185">Reference proteome</keyword>
<protein>
    <submittedName>
        <fullName evidence="4">Dihydrodipicolinate synthase family protein</fullName>
    </submittedName>
</protein>
<dbReference type="InterPro" id="IPR002220">
    <property type="entry name" value="DapA-like"/>
</dbReference>
<dbReference type="SMART" id="SM01130">
    <property type="entry name" value="DHDPS"/>
    <property type="match status" value="1"/>
</dbReference>
<dbReference type="Pfam" id="PF00701">
    <property type="entry name" value="DHDPS"/>
    <property type="match status" value="1"/>
</dbReference>
<name>A0ABN1ALT2_9ACTN</name>
<dbReference type="PANTHER" id="PTHR12128:SF66">
    <property type="entry name" value="4-HYDROXY-2-OXOGLUTARATE ALDOLASE, MITOCHONDRIAL"/>
    <property type="match status" value="1"/>
</dbReference>
<evidence type="ECO:0000256" key="1">
    <source>
        <dbReference type="ARBA" id="ARBA00007592"/>
    </source>
</evidence>
<proteinExistence type="inferred from homology"/>
<dbReference type="CDD" id="cd00408">
    <property type="entry name" value="DHDPS-like"/>
    <property type="match status" value="1"/>
</dbReference>
<dbReference type="RefSeq" id="WP_346097494.1">
    <property type="nucleotide sequence ID" value="NZ_BAAABY010000034.1"/>
</dbReference>
<dbReference type="Gene3D" id="3.20.20.70">
    <property type="entry name" value="Aldolase class I"/>
    <property type="match status" value="1"/>
</dbReference>
<dbReference type="SUPFAM" id="SSF51569">
    <property type="entry name" value="Aldolase"/>
    <property type="match status" value="1"/>
</dbReference>
<evidence type="ECO:0000313" key="4">
    <source>
        <dbReference type="EMBL" id="GAA0479701.1"/>
    </source>
</evidence>
<keyword evidence="2 3" id="KW-0456">Lyase</keyword>
<dbReference type="InterPro" id="IPR013785">
    <property type="entry name" value="Aldolase_TIM"/>
</dbReference>
<dbReference type="PIRSF" id="PIRSF001365">
    <property type="entry name" value="DHDPS"/>
    <property type="match status" value="1"/>
</dbReference>
<comment type="similarity">
    <text evidence="1 3">Belongs to the DapA family.</text>
</comment>
<evidence type="ECO:0000256" key="2">
    <source>
        <dbReference type="ARBA" id="ARBA00023239"/>
    </source>
</evidence>
<evidence type="ECO:0000256" key="3">
    <source>
        <dbReference type="PIRNR" id="PIRNR001365"/>
    </source>
</evidence>